<organism evidence="8 9">
    <name type="scientific">Phytophthora citrophthora</name>
    <dbReference type="NCBI Taxonomy" id="4793"/>
    <lineage>
        <taxon>Eukaryota</taxon>
        <taxon>Sar</taxon>
        <taxon>Stramenopiles</taxon>
        <taxon>Oomycota</taxon>
        <taxon>Peronosporomycetes</taxon>
        <taxon>Peronosporales</taxon>
        <taxon>Peronosporaceae</taxon>
        <taxon>Phytophthora</taxon>
    </lineage>
</organism>
<sequence length="545" mass="59948">MMADSSDQPVKKMRVKNDETRQEPAPAPDLEHPPAAVAALTHTTVRDDPSPPTDVTVLNDKSDLDGYVARAIFGAGLPVATVEHSAFIKMLKRMNPAYDPPSALSLGTSVLDLEYSEVQLKLRAEVLDATAVGLGVESWMAPQKRLLVSCVVSKPSPAVFGFESTGEMPHTVEVLVDRIENIMTQIGTGKVSVIVTDASDGMKQASLSLQQKYPAITFLPSCAHIMNSMMKEILDMSIIANMIDTCKKLVSFFVQDPAARCAIARVSGQTQETAMPMGDPNDASPIGLLQCLFAIERNRHSLDILLAENGALNNLNSKVRDEINSLSFWDEISMFTGLFEPFFEIMKMFESDSPLLSTFYHRFTLLWAHLDKYGSLASKFQHIISKYWQSIQHPAMYTAYLLDPRFPPSGLSGEATSEALAYIKRTTSAEVYGSIVDELTRFTARSGLFADDAIWESAQKCSPIHWWKGFIGSSCPNLQPVALRTLGFPASSGLSRSKREMFDKIQVMNSKYMNEEQAGKAAIVYLNSNLASSVEDSVVTTETLV</sequence>
<keyword evidence="3" id="KW-0863">Zinc-finger</keyword>
<evidence type="ECO:0000256" key="3">
    <source>
        <dbReference type="ARBA" id="ARBA00022771"/>
    </source>
</evidence>
<evidence type="ECO:0000256" key="6">
    <source>
        <dbReference type="SAM" id="MobiDB-lite"/>
    </source>
</evidence>
<reference evidence="8" key="1">
    <citation type="submission" date="2023-08" db="EMBL/GenBank/DDBJ databases">
        <title>Reference Genome Resource for the Citrus Pathogen Phytophthora citrophthora.</title>
        <authorList>
            <person name="Moller H."/>
            <person name="Coetzee B."/>
            <person name="Rose L.J."/>
            <person name="Van Niekerk J.M."/>
        </authorList>
    </citation>
    <scope>NUCLEOTIDE SEQUENCE</scope>
    <source>
        <strain evidence="8">STE-U-9442</strain>
    </source>
</reference>
<dbReference type="GO" id="GO:0005634">
    <property type="term" value="C:nucleus"/>
    <property type="evidence" value="ECO:0007669"/>
    <property type="project" value="UniProtKB-SubCell"/>
</dbReference>
<evidence type="ECO:0000256" key="4">
    <source>
        <dbReference type="ARBA" id="ARBA00022833"/>
    </source>
</evidence>
<name>A0AAD9H0Z8_9STRA</name>
<keyword evidence="4" id="KW-0862">Zinc</keyword>
<comment type="subcellular location">
    <subcellularLocation>
        <location evidence="1">Nucleus</location>
    </subcellularLocation>
</comment>
<evidence type="ECO:0000256" key="1">
    <source>
        <dbReference type="ARBA" id="ARBA00004123"/>
    </source>
</evidence>
<keyword evidence="5" id="KW-0539">Nucleus</keyword>
<evidence type="ECO:0000256" key="5">
    <source>
        <dbReference type="ARBA" id="ARBA00023242"/>
    </source>
</evidence>
<dbReference type="InterPro" id="IPR007021">
    <property type="entry name" value="DUF659"/>
</dbReference>
<dbReference type="AlphaFoldDB" id="A0AAD9H0Z8"/>
<accession>A0AAD9H0Z8</accession>
<feature type="region of interest" description="Disordered" evidence="6">
    <location>
        <begin position="1"/>
        <end position="39"/>
    </location>
</feature>
<evidence type="ECO:0000313" key="8">
    <source>
        <dbReference type="EMBL" id="KAK1948567.1"/>
    </source>
</evidence>
<dbReference type="GO" id="GO:0008270">
    <property type="term" value="F:zinc ion binding"/>
    <property type="evidence" value="ECO:0007669"/>
    <property type="project" value="UniProtKB-KW"/>
</dbReference>
<dbReference type="PANTHER" id="PTHR46481:SF10">
    <property type="entry name" value="ZINC FINGER BED DOMAIN-CONTAINING PROTEIN 39"/>
    <property type="match status" value="1"/>
</dbReference>
<evidence type="ECO:0000259" key="7">
    <source>
        <dbReference type="Pfam" id="PF04937"/>
    </source>
</evidence>
<feature type="domain" description="DUF659" evidence="7">
    <location>
        <begin position="101"/>
        <end position="248"/>
    </location>
</feature>
<dbReference type="Proteomes" id="UP001259832">
    <property type="component" value="Unassembled WGS sequence"/>
</dbReference>
<evidence type="ECO:0000256" key="2">
    <source>
        <dbReference type="ARBA" id="ARBA00022723"/>
    </source>
</evidence>
<dbReference type="PANTHER" id="PTHR46481">
    <property type="entry name" value="ZINC FINGER BED DOMAIN-CONTAINING PROTEIN 4"/>
    <property type="match status" value="1"/>
</dbReference>
<dbReference type="InterPro" id="IPR052035">
    <property type="entry name" value="ZnF_BED_domain_contain"/>
</dbReference>
<protein>
    <submittedName>
        <fullName evidence="8">Zinc finger BED domain-containing protein 1</fullName>
    </submittedName>
</protein>
<dbReference type="EMBL" id="JASMQC010000001">
    <property type="protein sequence ID" value="KAK1948567.1"/>
    <property type="molecule type" value="Genomic_DNA"/>
</dbReference>
<dbReference type="Pfam" id="PF04937">
    <property type="entry name" value="DUF659"/>
    <property type="match status" value="1"/>
</dbReference>
<gene>
    <name evidence="8" type="ORF">P3T76_000856</name>
</gene>
<dbReference type="InterPro" id="IPR012337">
    <property type="entry name" value="RNaseH-like_sf"/>
</dbReference>
<evidence type="ECO:0000313" key="9">
    <source>
        <dbReference type="Proteomes" id="UP001259832"/>
    </source>
</evidence>
<keyword evidence="2" id="KW-0479">Metal-binding</keyword>
<proteinExistence type="predicted"/>
<keyword evidence="9" id="KW-1185">Reference proteome</keyword>
<comment type="caution">
    <text evidence="8">The sequence shown here is derived from an EMBL/GenBank/DDBJ whole genome shotgun (WGS) entry which is preliminary data.</text>
</comment>
<dbReference type="SUPFAM" id="SSF53098">
    <property type="entry name" value="Ribonuclease H-like"/>
    <property type="match status" value="1"/>
</dbReference>